<feature type="transmembrane region" description="Helical" evidence="10">
    <location>
        <begin position="42"/>
        <end position="62"/>
    </location>
</feature>
<keyword evidence="6" id="KW-1003">Cell membrane</keyword>
<comment type="function">
    <text evidence="1">Required for nicotinamide riboside transport across the inner membrane.</text>
</comment>
<dbReference type="PANTHER" id="PTHR36122:SF2">
    <property type="entry name" value="NICOTINAMIDE RIBOSIDE TRANSPORTER PNUC"/>
    <property type="match status" value="1"/>
</dbReference>
<organism evidence="11 12">
    <name type="scientific">Pseudoalteromonas amylolytica</name>
    <dbReference type="NCBI Taxonomy" id="1859457"/>
    <lineage>
        <taxon>Bacteria</taxon>
        <taxon>Pseudomonadati</taxon>
        <taxon>Pseudomonadota</taxon>
        <taxon>Gammaproteobacteria</taxon>
        <taxon>Alteromonadales</taxon>
        <taxon>Pseudoalteromonadaceae</taxon>
        <taxon>Pseudoalteromonas</taxon>
    </lineage>
</organism>
<gene>
    <name evidence="11" type="ORF">BET10_12885</name>
</gene>
<evidence type="ECO:0000256" key="4">
    <source>
        <dbReference type="ARBA" id="ARBA00017522"/>
    </source>
</evidence>
<dbReference type="OrthoDB" id="9791248at2"/>
<dbReference type="NCBIfam" id="TIGR01528">
    <property type="entry name" value="NMN_trans_PnuC"/>
    <property type="match status" value="1"/>
</dbReference>
<keyword evidence="8 10" id="KW-1133">Transmembrane helix</keyword>
<keyword evidence="5" id="KW-0813">Transport</keyword>
<sequence>MNELVGFFQHVISGFQAMSVWEYSAVLLSIAYMLLAMKQSAWCWVAGGISTLIYTLLFFNGALLMESLLNFFYMAMAVYGWWQWRQGQMLGAKLTLHEENQLPISSWSLRSHTRLIAITSAVGIALGYVMEHYTYADFAYLDSLTTCFGVVATYLLAKKVLENWLYWVVIDAASIYLYVSKGYFPTVVLFVFYTVLAAVNYSQWRQSLRND</sequence>
<comment type="caution">
    <text evidence="11">The sequence shown here is derived from an EMBL/GenBank/DDBJ whole genome shotgun (WGS) entry which is preliminary data.</text>
</comment>
<evidence type="ECO:0000256" key="7">
    <source>
        <dbReference type="ARBA" id="ARBA00022692"/>
    </source>
</evidence>
<keyword evidence="7 10" id="KW-0812">Transmembrane</keyword>
<evidence type="ECO:0000256" key="3">
    <source>
        <dbReference type="ARBA" id="ARBA00006669"/>
    </source>
</evidence>
<comment type="subcellular location">
    <subcellularLocation>
        <location evidence="2">Cell membrane</location>
        <topology evidence="2">Multi-pass membrane protein</topology>
    </subcellularLocation>
</comment>
<dbReference type="AlphaFoldDB" id="A0A1S1MWP0"/>
<evidence type="ECO:0000256" key="6">
    <source>
        <dbReference type="ARBA" id="ARBA00022475"/>
    </source>
</evidence>
<dbReference type="PANTHER" id="PTHR36122">
    <property type="entry name" value="NICOTINAMIDE RIBOSIDE TRANSPORTER PNUC"/>
    <property type="match status" value="1"/>
</dbReference>
<feature type="transmembrane region" description="Helical" evidence="10">
    <location>
        <begin position="186"/>
        <end position="204"/>
    </location>
</feature>
<dbReference type="GO" id="GO:0005886">
    <property type="term" value="C:plasma membrane"/>
    <property type="evidence" value="ECO:0007669"/>
    <property type="project" value="UniProtKB-SubCell"/>
</dbReference>
<evidence type="ECO:0000256" key="2">
    <source>
        <dbReference type="ARBA" id="ARBA00004651"/>
    </source>
</evidence>
<feature type="transmembrane region" description="Helical" evidence="10">
    <location>
        <begin position="12"/>
        <end position="35"/>
    </location>
</feature>
<dbReference type="Proteomes" id="UP000179786">
    <property type="component" value="Unassembled WGS sequence"/>
</dbReference>
<keyword evidence="9 10" id="KW-0472">Membrane</keyword>
<dbReference type="STRING" id="1859457.BET10_12885"/>
<dbReference type="InterPro" id="IPR006419">
    <property type="entry name" value="NMN_transpt_PnuC"/>
</dbReference>
<evidence type="ECO:0000313" key="11">
    <source>
        <dbReference type="EMBL" id="OHU90290.1"/>
    </source>
</evidence>
<proteinExistence type="inferred from homology"/>
<name>A0A1S1MWP0_9GAMM</name>
<comment type="similarity">
    <text evidence="3">Belongs to the nicotinamide ribonucleoside (NR) uptake permease (TC 4.B.1) family.</text>
</comment>
<dbReference type="GO" id="GO:0034257">
    <property type="term" value="F:nicotinamide riboside transmembrane transporter activity"/>
    <property type="evidence" value="ECO:0007669"/>
    <property type="project" value="InterPro"/>
</dbReference>
<evidence type="ECO:0000256" key="8">
    <source>
        <dbReference type="ARBA" id="ARBA00022989"/>
    </source>
</evidence>
<evidence type="ECO:0000313" key="12">
    <source>
        <dbReference type="Proteomes" id="UP000179786"/>
    </source>
</evidence>
<evidence type="ECO:0000256" key="10">
    <source>
        <dbReference type="SAM" id="Phobius"/>
    </source>
</evidence>
<dbReference type="Pfam" id="PF04973">
    <property type="entry name" value="NMN_transporter"/>
    <property type="match status" value="1"/>
</dbReference>
<accession>A0A1S1MWP0</accession>
<feature type="transmembrane region" description="Helical" evidence="10">
    <location>
        <begin position="139"/>
        <end position="157"/>
    </location>
</feature>
<dbReference type="RefSeq" id="WP_070985653.1">
    <property type="nucleotide sequence ID" value="NZ_MKJU01000026.1"/>
</dbReference>
<evidence type="ECO:0000256" key="5">
    <source>
        <dbReference type="ARBA" id="ARBA00022448"/>
    </source>
</evidence>
<evidence type="ECO:0000256" key="9">
    <source>
        <dbReference type="ARBA" id="ARBA00023136"/>
    </source>
</evidence>
<evidence type="ECO:0000256" key="1">
    <source>
        <dbReference type="ARBA" id="ARBA00002672"/>
    </source>
</evidence>
<keyword evidence="12" id="KW-1185">Reference proteome</keyword>
<protein>
    <recommendedName>
        <fullName evidence="4">Nicotinamide riboside transporter PnuC</fullName>
    </recommendedName>
</protein>
<reference evidence="11 12" key="1">
    <citation type="submission" date="2016-09" db="EMBL/GenBank/DDBJ databases">
        <title>Pseudoalteromonas amylolytica sp. nov., isolated from the surface seawater.</title>
        <authorList>
            <person name="Wu Y.-H."/>
            <person name="Cheng H."/>
            <person name="Jin X.-B."/>
            <person name="Wang C.-S."/>
            <person name="Xu X.-W."/>
        </authorList>
    </citation>
    <scope>NUCLEOTIDE SEQUENCE [LARGE SCALE GENOMIC DNA]</scope>
    <source>
        <strain evidence="11 12">JW1</strain>
    </source>
</reference>
<dbReference type="EMBL" id="MKJU01000026">
    <property type="protein sequence ID" value="OHU90290.1"/>
    <property type="molecule type" value="Genomic_DNA"/>
</dbReference>